<evidence type="ECO:0000313" key="9">
    <source>
        <dbReference type="Proteomes" id="UP000559010"/>
    </source>
</evidence>
<dbReference type="GO" id="GO:0006352">
    <property type="term" value="P:DNA-templated transcription initiation"/>
    <property type="evidence" value="ECO:0007669"/>
    <property type="project" value="InterPro"/>
</dbReference>
<dbReference type="InterPro" id="IPR013325">
    <property type="entry name" value="RNA_pol_sigma_r2"/>
</dbReference>
<dbReference type="GO" id="GO:0003677">
    <property type="term" value="F:DNA binding"/>
    <property type="evidence" value="ECO:0007669"/>
    <property type="project" value="UniProtKB-KW"/>
</dbReference>
<dbReference type="Pfam" id="PF08281">
    <property type="entry name" value="Sigma70_r4_2"/>
    <property type="match status" value="1"/>
</dbReference>
<keyword evidence="3" id="KW-0731">Sigma factor</keyword>
<evidence type="ECO:0000259" key="6">
    <source>
        <dbReference type="Pfam" id="PF04542"/>
    </source>
</evidence>
<dbReference type="EMBL" id="JABBNU010000003">
    <property type="protein sequence ID" value="NMM47774.1"/>
    <property type="molecule type" value="Genomic_DNA"/>
</dbReference>
<evidence type="ECO:0000256" key="5">
    <source>
        <dbReference type="ARBA" id="ARBA00023163"/>
    </source>
</evidence>
<proteinExistence type="inferred from homology"/>
<dbReference type="PANTHER" id="PTHR43133">
    <property type="entry name" value="RNA POLYMERASE ECF-TYPE SIGMA FACTO"/>
    <property type="match status" value="1"/>
</dbReference>
<dbReference type="SUPFAM" id="SSF88659">
    <property type="entry name" value="Sigma3 and sigma4 domains of RNA polymerase sigma factors"/>
    <property type="match status" value="1"/>
</dbReference>
<sequence length="190" mass="22667">MTEDLIKYSNQLIDSQSEELIIEEAKKNPQKFEPIYKKYYKPLFRMVINKTRDPDITGELLSNVFFKALKGIQKFDYKGKSIYFWLYRIALNECAEYFRKTGKVKYLVIDESMTSILKEEFNLESSDRMQDLKNALKKIKSKDLQIIELRFFDELKFKEMAEVLGCDEGKVKMRMYRAIKKLKNIIGYEI</sequence>
<keyword evidence="4" id="KW-0238">DNA-binding</keyword>
<evidence type="ECO:0000256" key="3">
    <source>
        <dbReference type="ARBA" id="ARBA00023082"/>
    </source>
</evidence>
<dbReference type="CDD" id="cd06171">
    <property type="entry name" value="Sigma70_r4"/>
    <property type="match status" value="1"/>
</dbReference>
<dbReference type="RefSeq" id="WP_169678636.1">
    <property type="nucleotide sequence ID" value="NZ_JABBNU010000003.1"/>
</dbReference>
<dbReference type="NCBIfam" id="TIGR02937">
    <property type="entry name" value="sigma70-ECF"/>
    <property type="match status" value="1"/>
</dbReference>
<comment type="similarity">
    <text evidence="1">Belongs to the sigma-70 factor family. ECF subfamily.</text>
</comment>
<evidence type="ECO:0000313" key="8">
    <source>
        <dbReference type="EMBL" id="NMM47774.1"/>
    </source>
</evidence>
<feature type="domain" description="RNA polymerase sigma factor 70 region 4 type 2" evidence="7">
    <location>
        <begin position="131"/>
        <end position="182"/>
    </location>
</feature>
<dbReference type="Proteomes" id="UP000559010">
    <property type="component" value="Unassembled WGS sequence"/>
</dbReference>
<keyword evidence="2" id="KW-0805">Transcription regulation</keyword>
<dbReference type="Gene3D" id="1.10.10.10">
    <property type="entry name" value="Winged helix-like DNA-binding domain superfamily/Winged helix DNA-binding domain"/>
    <property type="match status" value="1"/>
</dbReference>
<dbReference type="GO" id="GO:0016987">
    <property type="term" value="F:sigma factor activity"/>
    <property type="evidence" value="ECO:0007669"/>
    <property type="project" value="UniProtKB-KW"/>
</dbReference>
<dbReference type="SUPFAM" id="SSF88946">
    <property type="entry name" value="Sigma2 domain of RNA polymerase sigma factors"/>
    <property type="match status" value="1"/>
</dbReference>
<dbReference type="AlphaFoldDB" id="A0A848IZX6"/>
<dbReference type="Pfam" id="PF04542">
    <property type="entry name" value="Sigma70_r2"/>
    <property type="match status" value="1"/>
</dbReference>
<accession>A0A848IZX6</accession>
<reference evidence="8 9" key="1">
    <citation type="submission" date="2020-04" db="EMBL/GenBank/DDBJ databases">
        <title>Flammeovirgaceae bacterium KN852 isolated from deep sea.</title>
        <authorList>
            <person name="Zhang D.-C."/>
        </authorList>
    </citation>
    <scope>NUCLEOTIDE SEQUENCE [LARGE SCALE GENOMIC DNA]</scope>
    <source>
        <strain evidence="8 9">KN852</strain>
    </source>
</reference>
<dbReference type="InterPro" id="IPR013249">
    <property type="entry name" value="RNA_pol_sigma70_r4_t2"/>
</dbReference>
<evidence type="ECO:0000256" key="1">
    <source>
        <dbReference type="ARBA" id="ARBA00010641"/>
    </source>
</evidence>
<evidence type="ECO:0000256" key="2">
    <source>
        <dbReference type="ARBA" id="ARBA00023015"/>
    </source>
</evidence>
<dbReference type="InterPro" id="IPR007627">
    <property type="entry name" value="RNA_pol_sigma70_r2"/>
</dbReference>
<protein>
    <submittedName>
        <fullName evidence="8">Sigma-70 family RNA polymerase sigma factor</fullName>
    </submittedName>
</protein>
<dbReference type="InterPro" id="IPR036388">
    <property type="entry name" value="WH-like_DNA-bd_sf"/>
</dbReference>
<comment type="caution">
    <text evidence="8">The sequence shown here is derived from an EMBL/GenBank/DDBJ whole genome shotgun (WGS) entry which is preliminary data.</text>
</comment>
<dbReference type="InterPro" id="IPR013324">
    <property type="entry name" value="RNA_pol_sigma_r3/r4-like"/>
</dbReference>
<feature type="domain" description="RNA polymerase sigma-70 region 2" evidence="6">
    <location>
        <begin position="35"/>
        <end position="102"/>
    </location>
</feature>
<organism evidence="8 9">
    <name type="scientific">Marinigracilibium pacificum</name>
    <dbReference type="NCBI Taxonomy" id="2729599"/>
    <lineage>
        <taxon>Bacteria</taxon>
        <taxon>Pseudomonadati</taxon>
        <taxon>Bacteroidota</taxon>
        <taxon>Cytophagia</taxon>
        <taxon>Cytophagales</taxon>
        <taxon>Flammeovirgaceae</taxon>
        <taxon>Marinigracilibium</taxon>
    </lineage>
</organism>
<gene>
    <name evidence="8" type="ORF">HH304_05130</name>
</gene>
<dbReference type="InterPro" id="IPR014284">
    <property type="entry name" value="RNA_pol_sigma-70_dom"/>
</dbReference>
<keyword evidence="5" id="KW-0804">Transcription</keyword>
<evidence type="ECO:0000256" key="4">
    <source>
        <dbReference type="ARBA" id="ARBA00023125"/>
    </source>
</evidence>
<dbReference type="PANTHER" id="PTHR43133:SF8">
    <property type="entry name" value="RNA POLYMERASE SIGMA FACTOR HI_1459-RELATED"/>
    <property type="match status" value="1"/>
</dbReference>
<dbReference type="Gene3D" id="1.10.1740.10">
    <property type="match status" value="1"/>
</dbReference>
<name>A0A848IZX6_9BACT</name>
<dbReference type="InterPro" id="IPR039425">
    <property type="entry name" value="RNA_pol_sigma-70-like"/>
</dbReference>
<evidence type="ECO:0000259" key="7">
    <source>
        <dbReference type="Pfam" id="PF08281"/>
    </source>
</evidence>
<keyword evidence="9" id="KW-1185">Reference proteome</keyword>